<comment type="caution">
    <text evidence="1">The sequence shown here is derived from an EMBL/GenBank/DDBJ whole genome shotgun (WGS) entry which is preliminary data.</text>
</comment>
<reference evidence="1 2" key="2">
    <citation type="submission" date="2013-04" db="EMBL/GenBank/DDBJ databases">
        <title>Comparative genomics of 12 strains of Erwinia amylovora identifies a pan-genome with a large conserved core and provides insights into host specificity.</title>
        <authorList>
            <person name="Mann R.A."/>
            <person name="Smits T.H.M."/>
            <person name="Buehlmann A."/>
            <person name="Blom J."/>
            <person name="Goesmann A."/>
            <person name="Frey J.E."/>
            <person name="Plummer K.M."/>
            <person name="Beer S.V."/>
            <person name="Luck J."/>
            <person name="Duffy B."/>
            <person name="Rodoni B."/>
        </authorList>
    </citation>
    <scope>NUCLEOTIDE SEQUENCE [LARGE SCALE GENOMIC DNA]</scope>
    <source>
        <strain evidence="2">CFBP 1232</strain>
    </source>
</reference>
<organism evidence="1 2">
    <name type="scientific">Erwinia amylovora NBRC 12687 = CFBP 1232</name>
    <dbReference type="NCBI Taxonomy" id="1219359"/>
    <lineage>
        <taxon>Bacteria</taxon>
        <taxon>Pseudomonadati</taxon>
        <taxon>Pseudomonadota</taxon>
        <taxon>Gammaproteobacteria</taxon>
        <taxon>Enterobacterales</taxon>
        <taxon>Erwiniaceae</taxon>
        <taxon>Erwinia</taxon>
    </lineage>
</organism>
<dbReference type="EMBL" id="CAPB01000008">
    <property type="protein sequence ID" value="CCO93108.1"/>
    <property type="molecule type" value="Genomic_DNA"/>
</dbReference>
<protein>
    <submittedName>
        <fullName evidence="1">Uncharacterized protein</fullName>
    </submittedName>
</protein>
<dbReference type="AlphaFoldDB" id="A0A831A073"/>
<gene>
    <name evidence="1" type="ORF">BN437_1156</name>
</gene>
<dbReference type="Proteomes" id="UP000013111">
    <property type="component" value="Unassembled WGS sequence"/>
</dbReference>
<evidence type="ECO:0000313" key="1">
    <source>
        <dbReference type="EMBL" id="CCO93108.1"/>
    </source>
</evidence>
<sequence length="34" mass="3733">MQKVMQASAGCRRFASPVILGVSFINSLPYRSAF</sequence>
<proteinExistence type="predicted"/>
<accession>A0A831A073</accession>
<evidence type="ECO:0000313" key="2">
    <source>
        <dbReference type="Proteomes" id="UP000013111"/>
    </source>
</evidence>
<reference evidence="1 2" key="1">
    <citation type="submission" date="2012-11" db="EMBL/GenBank/DDBJ databases">
        <authorList>
            <person name="Linke B."/>
        </authorList>
    </citation>
    <scope>NUCLEOTIDE SEQUENCE [LARGE SCALE GENOMIC DNA]</scope>
    <source>
        <strain evidence="2">CFBP 1232</strain>
    </source>
</reference>
<name>A0A831A073_ERWAM</name>